<sequence length="144" mass="16148">MAGGQKREPSILTIQNTLRRILENYFTILGNMDRDDIVNEFAGQEQQICNSLFSWVNDGSHSALEDLYLACDAATVDGFLQVFKKIFEVSGHSAHYDMMIAPRQLIKRGGELQTKRSGGPGGRGRTKHLSYMFQVDRVQQVAPV</sequence>
<name>A0A154I7C1_RHILE</name>
<accession>A0A154I7C1</accession>
<dbReference type="Pfam" id="PF13166">
    <property type="entry name" value="AAA_13"/>
    <property type="match status" value="1"/>
</dbReference>
<gene>
    <name evidence="2" type="ORF">A4A59_05185</name>
</gene>
<comment type="caution">
    <text evidence="2">The sequence shown here is derived from an EMBL/GenBank/DDBJ whole genome shotgun (WGS) entry which is preliminary data.</text>
</comment>
<dbReference type="AlphaFoldDB" id="A0A154I7C1"/>
<proteinExistence type="predicted"/>
<organism evidence="2">
    <name type="scientific">Rhizobium leguminosarum</name>
    <dbReference type="NCBI Taxonomy" id="384"/>
    <lineage>
        <taxon>Bacteria</taxon>
        <taxon>Pseudomonadati</taxon>
        <taxon>Pseudomonadota</taxon>
        <taxon>Alphaproteobacteria</taxon>
        <taxon>Hyphomicrobiales</taxon>
        <taxon>Rhizobiaceae</taxon>
        <taxon>Rhizobium/Agrobacterium group</taxon>
        <taxon>Rhizobium</taxon>
    </lineage>
</organism>
<protein>
    <recommendedName>
        <fullName evidence="1">Protein CR006 P-loop domain-containing protein</fullName>
    </recommendedName>
</protein>
<dbReference type="EMBL" id="LVYU01000156">
    <property type="protein sequence ID" value="KZA96490.1"/>
    <property type="molecule type" value="Genomic_DNA"/>
</dbReference>
<feature type="domain" description="Protein CR006 P-loop" evidence="1">
    <location>
        <begin position="6"/>
        <end position="88"/>
    </location>
</feature>
<evidence type="ECO:0000259" key="1">
    <source>
        <dbReference type="Pfam" id="PF13166"/>
    </source>
</evidence>
<evidence type="ECO:0000313" key="2">
    <source>
        <dbReference type="EMBL" id="KZA96490.1"/>
    </source>
</evidence>
<dbReference type="InterPro" id="IPR026866">
    <property type="entry name" value="CR006_AAA"/>
</dbReference>
<reference evidence="2" key="1">
    <citation type="submission" date="2016-03" db="EMBL/GenBank/DDBJ databases">
        <title>Microsymbionts genomes from the relict species Vavilovia formosa.</title>
        <authorList>
            <person name="Chirak E."/>
            <person name="Kimeklis A."/>
            <person name="Kopat V."/>
            <person name="Andronov E."/>
        </authorList>
    </citation>
    <scope>NUCLEOTIDE SEQUENCE [LARGE SCALE GENOMIC DNA]</scope>
    <source>
        <strain evidence="2">Vaf12</strain>
    </source>
</reference>